<keyword evidence="1" id="KW-1133">Transmembrane helix</keyword>
<name>A0A0S2HXI1_9BACT</name>
<dbReference type="AlphaFoldDB" id="A0A0S2HXI1"/>
<dbReference type="InterPro" id="IPR007354">
    <property type="entry name" value="CruF-like"/>
</dbReference>
<evidence type="ECO:0000256" key="1">
    <source>
        <dbReference type="SAM" id="Phobius"/>
    </source>
</evidence>
<dbReference type="RefSeq" id="WP_057952274.1">
    <property type="nucleotide sequence ID" value="NZ_CP013118.1"/>
</dbReference>
<gene>
    <name evidence="2" type="ORF">L21SP5_01095</name>
</gene>
<sequence>MKKLLKNITVTNARLIRTVISVYIIGVLGFLIPYTRDFFVDLTVLNLLFSLVVLFLAVWKDLNWRHIFIFVLVYVLGYGIEVVGVNTGWPFGNYAYGDVLGVKVFETPLFIGVNWLLLVLATNLIARQRIENKWLVPVAAATMMLIFDIALEPFAIYTGMWTWEAIIVPFNNYVAWWIIAFVMHVLFVPLKFTRGYTVAAAVFLAQIIFFIIVNLKNYLI</sequence>
<feature type="transmembrane region" description="Helical" evidence="1">
    <location>
        <begin position="197"/>
        <end position="215"/>
    </location>
</feature>
<feature type="transmembrane region" description="Helical" evidence="1">
    <location>
        <begin position="173"/>
        <end position="190"/>
    </location>
</feature>
<dbReference type="STRING" id="1307839.L21SP5_01095"/>
<keyword evidence="1" id="KW-0812">Transmembrane</keyword>
<dbReference type="PANTHER" id="PTHR39419">
    <property type="entry name" value="SLL0814 PROTEIN"/>
    <property type="match status" value="1"/>
</dbReference>
<feature type="transmembrane region" description="Helical" evidence="1">
    <location>
        <begin position="12"/>
        <end position="32"/>
    </location>
</feature>
<protein>
    <submittedName>
        <fullName evidence="2">Carotene biosynthesis associated membrane protein</fullName>
    </submittedName>
</protein>
<reference evidence="2 3" key="1">
    <citation type="submission" date="2015-11" db="EMBL/GenBank/DDBJ databases">
        <title>Description and complete genome sequence of a novel strain predominating in hypersaline microbial mats and representing a new family of the Bacteriodetes phylum.</title>
        <authorList>
            <person name="Spring S."/>
            <person name="Bunk B."/>
            <person name="Sproer C."/>
            <person name="Klenk H.-P."/>
        </authorList>
    </citation>
    <scope>NUCLEOTIDE SEQUENCE [LARGE SCALE GENOMIC DNA]</scope>
    <source>
        <strain evidence="2 3">L21-Spi-D4</strain>
    </source>
</reference>
<proteinExistence type="predicted"/>
<feature type="transmembrane region" description="Helical" evidence="1">
    <location>
        <begin position="66"/>
        <end position="89"/>
    </location>
</feature>
<dbReference type="KEGG" id="blq:L21SP5_01095"/>
<keyword evidence="1" id="KW-0472">Membrane</keyword>
<feature type="transmembrane region" description="Helical" evidence="1">
    <location>
        <begin position="138"/>
        <end position="161"/>
    </location>
</feature>
<organism evidence="2 3">
    <name type="scientific">Salinivirga cyanobacteriivorans</name>
    <dbReference type="NCBI Taxonomy" id="1307839"/>
    <lineage>
        <taxon>Bacteria</taxon>
        <taxon>Pseudomonadati</taxon>
        <taxon>Bacteroidota</taxon>
        <taxon>Bacteroidia</taxon>
        <taxon>Bacteroidales</taxon>
        <taxon>Salinivirgaceae</taxon>
        <taxon>Salinivirga</taxon>
    </lineage>
</organism>
<dbReference type="Pfam" id="PF04240">
    <property type="entry name" value="Caroten_synth"/>
    <property type="match status" value="1"/>
</dbReference>
<evidence type="ECO:0000313" key="3">
    <source>
        <dbReference type="Proteomes" id="UP000064893"/>
    </source>
</evidence>
<keyword evidence="3" id="KW-1185">Reference proteome</keyword>
<dbReference type="OrthoDB" id="9811293at2"/>
<feature type="transmembrane region" description="Helical" evidence="1">
    <location>
        <begin position="109"/>
        <end position="126"/>
    </location>
</feature>
<evidence type="ECO:0000313" key="2">
    <source>
        <dbReference type="EMBL" id="ALO14759.1"/>
    </source>
</evidence>
<dbReference type="Proteomes" id="UP000064893">
    <property type="component" value="Chromosome"/>
</dbReference>
<dbReference type="PANTHER" id="PTHR39419:SF1">
    <property type="entry name" value="SLL0814 PROTEIN"/>
    <property type="match status" value="1"/>
</dbReference>
<dbReference type="EMBL" id="CP013118">
    <property type="protein sequence ID" value="ALO14759.1"/>
    <property type="molecule type" value="Genomic_DNA"/>
</dbReference>
<feature type="transmembrane region" description="Helical" evidence="1">
    <location>
        <begin position="38"/>
        <end position="59"/>
    </location>
</feature>
<accession>A0A0S2HXI1</accession>